<dbReference type="Proteomes" id="UP000001935">
    <property type="component" value="Chromosome"/>
</dbReference>
<proteinExistence type="predicted"/>
<name>Q2IJR4_ANADE</name>
<gene>
    <name evidence="2" type="ordered locus">Adeh_2128</name>
</gene>
<evidence type="ECO:0000313" key="3">
    <source>
        <dbReference type="Proteomes" id="UP000001935"/>
    </source>
</evidence>
<dbReference type="RefSeq" id="WP_011421180.1">
    <property type="nucleotide sequence ID" value="NC_007760.1"/>
</dbReference>
<feature type="region of interest" description="Disordered" evidence="1">
    <location>
        <begin position="152"/>
        <end position="175"/>
    </location>
</feature>
<dbReference type="HOGENOM" id="CLU_985691_0_0_7"/>
<dbReference type="KEGG" id="ade:Adeh_2128"/>
<dbReference type="OrthoDB" id="1434485at2"/>
<accession>Q2IJR4</accession>
<evidence type="ECO:0000256" key="1">
    <source>
        <dbReference type="SAM" id="MobiDB-lite"/>
    </source>
</evidence>
<organism evidence="2 3">
    <name type="scientific">Anaeromyxobacter dehalogenans (strain 2CP-C)</name>
    <dbReference type="NCBI Taxonomy" id="290397"/>
    <lineage>
        <taxon>Bacteria</taxon>
        <taxon>Pseudomonadati</taxon>
        <taxon>Myxococcota</taxon>
        <taxon>Myxococcia</taxon>
        <taxon>Myxococcales</taxon>
        <taxon>Cystobacterineae</taxon>
        <taxon>Anaeromyxobacteraceae</taxon>
        <taxon>Anaeromyxobacter</taxon>
    </lineage>
</organism>
<evidence type="ECO:0000313" key="2">
    <source>
        <dbReference type="EMBL" id="ABC81898.1"/>
    </source>
</evidence>
<reference evidence="2 3" key="1">
    <citation type="submission" date="2006-01" db="EMBL/GenBank/DDBJ databases">
        <title>Complete sequence of Anaeromyxobacter dehalogenans 2CP-C.</title>
        <authorList>
            <consortium name="US DOE Joint Genome Institute"/>
            <person name="Copeland A."/>
            <person name="Lucas S."/>
            <person name="Lapidus A."/>
            <person name="Barry K."/>
            <person name="Detter J.C."/>
            <person name="Glavina T."/>
            <person name="Hammon N."/>
            <person name="Israni S."/>
            <person name="Pitluck S."/>
            <person name="Brettin T."/>
            <person name="Bruce D."/>
            <person name="Han C."/>
            <person name="Tapia R."/>
            <person name="Gilna P."/>
            <person name="Kiss H."/>
            <person name="Schmutz J."/>
            <person name="Larimer F."/>
            <person name="Land M."/>
            <person name="Kyrpides N."/>
            <person name="Anderson I."/>
            <person name="Sanford R.A."/>
            <person name="Ritalahti K.M."/>
            <person name="Thomas H.S."/>
            <person name="Kirby J.R."/>
            <person name="Zhulin I.B."/>
            <person name="Loeffler F.E."/>
            <person name="Richardson P."/>
        </authorList>
    </citation>
    <scope>NUCLEOTIDE SEQUENCE [LARGE SCALE GENOMIC DNA]</scope>
    <source>
        <strain evidence="2 3">2CP-C</strain>
    </source>
</reference>
<dbReference type="EMBL" id="CP000251">
    <property type="protein sequence ID" value="ABC81898.1"/>
    <property type="molecule type" value="Genomic_DNA"/>
</dbReference>
<protein>
    <submittedName>
        <fullName evidence="2">Uncharacterized protein</fullName>
    </submittedName>
</protein>
<dbReference type="AlphaFoldDB" id="Q2IJR4"/>
<sequence>MPTHPPPRLYAQVATAAPVALVFRRGPGGWWHLLRWHLEQDALEPGAWFRGTLYPRRCDLSPDGALLSALAGSPTSAEFLGEHPWTAYLLVSKAPWLFALAAWREGGTWSRGHHFATAGEAGTIAAADAGDASPLRARGGLVPTPVVQYAAERRRGWEDDPRGEPRDPRGDPWDERRRARLVKARPGGGARLVLEDQGLDLRAPRIEGRGPAYSVELGRRTIALPEAAWADWDARGRLLVATHDARLELRDGRAAGLALRGAHDLSALRPDPRPAPASARRW</sequence>